<protein>
    <submittedName>
        <fullName evidence="4">Uncharacterized protein</fullName>
    </submittedName>
</protein>
<sequence>MDYQEKKFQNVFEEGLKLGKESKAKELEESFKELTKWWKSALARENVDDVRISNGLDDTACVVDIKTWMERKYETYNAGLSGRWCETKCPTDAIIFEEEDDVEEAEVETETKEATSNTEAEPAKDDDEDTEPSAGQG</sequence>
<dbReference type="EMBL" id="JAPFFJ010000017">
    <property type="protein sequence ID" value="KAJ6405925.1"/>
    <property type="molecule type" value="Genomic_DNA"/>
</dbReference>
<keyword evidence="5" id="KW-1185">Reference proteome</keyword>
<feature type="compositionally biased region" description="Acidic residues" evidence="3">
    <location>
        <begin position="97"/>
        <end position="108"/>
    </location>
</feature>
<feature type="region of interest" description="Disordered" evidence="3">
    <location>
        <begin position="97"/>
        <end position="137"/>
    </location>
</feature>
<dbReference type="GO" id="GO:0005524">
    <property type="term" value="F:ATP binding"/>
    <property type="evidence" value="ECO:0007669"/>
    <property type="project" value="InterPro"/>
</dbReference>
<name>A0AAD6NUW8_9ROSI</name>
<evidence type="ECO:0000256" key="3">
    <source>
        <dbReference type="SAM" id="MobiDB-lite"/>
    </source>
</evidence>
<dbReference type="GO" id="GO:0016887">
    <property type="term" value="F:ATP hydrolysis activity"/>
    <property type="evidence" value="ECO:0007669"/>
    <property type="project" value="InterPro"/>
</dbReference>
<evidence type="ECO:0000256" key="2">
    <source>
        <dbReference type="ARBA" id="ARBA00023186"/>
    </source>
</evidence>
<proteinExistence type="inferred from homology"/>
<organism evidence="4 5">
    <name type="scientific">Salix udensis</name>
    <dbReference type="NCBI Taxonomy" id="889485"/>
    <lineage>
        <taxon>Eukaryota</taxon>
        <taxon>Viridiplantae</taxon>
        <taxon>Streptophyta</taxon>
        <taxon>Embryophyta</taxon>
        <taxon>Tracheophyta</taxon>
        <taxon>Spermatophyta</taxon>
        <taxon>Magnoliopsida</taxon>
        <taxon>eudicotyledons</taxon>
        <taxon>Gunneridae</taxon>
        <taxon>Pentapetalae</taxon>
        <taxon>rosids</taxon>
        <taxon>fabids</taxon>
        <taxon>Malpighiales</taxon>
        <taxon>Salicaceae</taxon>
        <taxon>Saliceae</taxon>
        <taxon>Salix</taxon>
    </lineage>
</organism>
<dbReference type="GO" id="GO:0051082">
    <property type="term" value="F:unfolded protein binding"/>
    <property type="evidence" value="ECO:0007669"/>
    <property type="project" value="InterPro"/>
</dbReference>
<dbReference type="Pfam" id="PF00183">
    <property type="entry name" value="HSP90"/>
    <property type="match status" value="1"/>
</dbReference>
<evidence type="ECO:0000313" key="4">
    <source>
        <dbReference type="EMBL" id="KAJ6405925.1"/>
    </source>
</evidence>
<dbReference type="InterPro" id="IPR001404">
    <property type="entry name" value="Hsp90_fam"/>
</dbReference>
<keyword evidence="2" id="KW-0143">Chaperone</keyword>
<dbReference type="AlphaFoldDB" id="A0AAD6NUW8"/>
<gene>
    <name evidence="4" type="ORF">OIU84_013820</name>
</gene>
<dbReference type="Proteomes" id="UP001162972">
    <property type="component" value="Chromosome 2"/>
</dbReference>
<dbReference type="GO" id="GO:0140662">
    <property type="term" value="F:ATP-dependent protein folding chaperone"/>
    <property type="evidence" value="ECO:0007669"/>
    <property type="project" value="InterPro"/>
</dbReference>
<reference evidence="4 5" key="1">
    <citation type="journal article" date="2023" name="Int. J. Mol. Sci.">
        <title>De Novo Assembly and Annotation of 11 Diverse Shrub Willow (Salix) Genomes Reveals Novel Gene Organization in Sex-Linked Regions.</title>
        <authorList>
            <person name="Hyden B."/>
            <person name="Feng K."/>
            <person name="Yates T.B."/>
            <person name="Jawdy S."/>
            <person name="Cereghino C."/>
            <person name="Smart L.B."/>
            <person name="Muchero W."/>
        </authorList>
    </citation>
    <scope>NUCLEOTIDE SEQUENCE [LARGE SCALE GENOMIC DNA]</scope>
    <source>
        <tissue evidence="4">Shoot tip</tissue>
    </source>
</reference>
<evidence type="ECO:0000313" key="5">
    <source>
        <dbReference type="Proteomes" id="UP001162972"/>
    </source>
</evidence>
<comment type="caution">
    <text evidence="4">The sequence shown here is derived from an EMBL/GenBank/DDBJ whole genome shotgun (WGS) entry which is preliminary data.</text>
</comment>
<dbReference type="InterPro" id="IPR037196">
    <property type="entry name" value="HSP90_C"/>
</dbReference>
<dbReference type="Gene3D" id="1.20.120.790">
    <property type="entry name" value="Heat shock protein 90, C-terminal domain"/>
    <property type="match status" value="1"/>
</dbReference>
<accession>A0AAD6NUW8</accession>
<comment type="similarity">
    <text evidence="1">Belongs to the heat shock protein 90 family.</text>
</comment>
<evidence type="ECO:0000256" key="1">
    <source>
        <dbReference type="ARBA" id="ARBA00008239"/>
    </source>
</evidence>